<dbReference type="RefSeq" id="XP_058330495.1">
    <property type="nucleotide sequence ID" value="XM_058474755.1"/>
</dbReference>
<dbReference type="EMBL" id="JAPQKS010000004">
    <property type="protein sequence ID" value="KAJ5232502.1"/>
    <property type="molecule type" value="Genomic_DNA"/>
</dbReference>
<dbReference type="AlphaFoldDB" id="A0A9W9NZC0"/>
<proteinExistence type="predicted"/>
<keyword evidence="3" id="KW-1185">Reference proteome</keyword>
<comment type="caution">
    <text evidence="2">The sequence shown here is derived from an EMBL/GenBank/DDBJ whole genome shotgun (WGS) entry which is preliminary data.</text>
</comment>
<name>A0A9W9NZC0_9EURO</name>
<dbReference type="GeneID" id="83202058"/>
<reference evidence="2" key="2">
    <citation type="journal article" date="2023" name="IMA Fungus">
        <title>Comparative genomic study of the Penicillium genus elucidates a diverse pangenome and 15 lateral gene transfer events.</title>
        <authorList>
            <person name="Petersen C."/>
            <person name="Sorensen T."/>
            <person name="Nielsen M.R."/>
            <person name="Sondergaard T.E."/>
            <person name="Sorensen J.L."/>
            <person name="Fitzpatrick D.A."/>
            <person name="Frisvad J.C."/>
            <person name="Nielsen K.L."/>
        </authorList>
    </citation>
    <scope>NUCLEOTIDE SEQUENCE</scope>
    <source>
        <strain evidence="2">IBT 19713</strain>
    </source>
</reference>
<evidence type="ECO:0000256" key="1">
    <source>
        <dbReference type="SAM" id="MobiDB-lite"/>
    </source>
</evidence>
<dbReference type="Proteomes" id="UP001150941">
    <property type="component" value="Unassembled WGS sequence"/>
</dbReference>
<feature type="region of interest" description="Disordered" evidence="1">
    <location>
        <begin position="1"/>
        <end position="24"/>
    </location>
</feature>
<reference evidence="2" key="1">
    <citation type="submission" date="2022-11" db="EMBL/GenBank/DDBJ databases">
        <authorList>
            <person name="Petersen C."/>
        </authorList>
    </citation>
    <scope>NUCLEOTIDE SEQUENCE</scope>
    <source>
        <strain evidence="2">IBT 19713</strain>
    </source>
</reference>
<evidence type="ECO:0000313" key="3">
    <source>
        <dbReference type="Proteomes" id="UP001150941"/>
    </source>
</evidence>
<protein>
    <submittedName>
        <fullName evidence="2">Uncharacterized protein</fullName>
    </submittedName>
</protein>
<organism evidence="2 3">
    <name type="scientific">Penicillium chermesinum</name>
    <dbReference type="NCBI Taxonomy" id="63820"/>
    <lineage>
        <taxon>Eukaryota</taxon>
        <taxon>Fungi</taxon>
        <taxon>Dikarya</taxon>
        <taxon>Ascomycota</taxon>
        <taxon>Pezizomycotina</taxon>
        <taxon>Eurotiomycetes</taxon>
        <taxon>Eurotiomycetidae</taxon>
        <taxon>Eurotiales</taxon>
        <taxon>Aspergillaceae</taxon>
        <taxon>Penicillium</taxon>
    </lineage>
</organism>
<gene>
    <name evidence="2" type="ORF">N7468_005458</name>
</gene>
<sequence>MVDGHTFRAHARSDHPQEITCGRSPHRARTLEAEGVSAACNPRVQIWCSRARCLDSAHTPRTKSLCAHPWAMQGGATSATHEHCRANPKAETQLRSIEVI</sequence>
<evidence type="ECO:0000313" key="2">
    <source>
        <dbReference type="EMBL" id="KAJ5232502.1"/>
    </source>
</evidence>
<accession>A0A9W9NZC0</accession>